<dbReference type="RefSeq" id="XP_013883538.1">
    <property type="nucleotide sequence ID" value="XM_014028084.1"/>
</dbReference>
<feature type="non-terminal residue" evidence="8">
    <location>
        <position position="1"/>
    </location>
</feature>
<keyword evidence="2 5" id="KW-0812">Transmembrane</keyword>
<dbReference type="Pfam" id="PF00001">
    <property type="entry name" value="7tm_1"/>
    <property type="match status" value="1"/>
</dbReference>
<sequence length="217" mass="24391">NLTTNISPLMLMVMSLERYVAVCYPLRHASIITIKNTTLSIIASWTVSLLNNLTRCLFLLQFSLEKLETLLVKDYCYDINWFPDSLRERYDKAYTCLVIISAGLAVISSYTGVVLAARSASTDKVSALKARKTLLLHLVHLGLSLSSTVYHPLLMALSTLVTRIVFVWVQDVFYVIIIILPRCLTSHIYGLNDKTIRPVLLYHLCGQLKISVKPGPC</sequence>
<dbReference type="Gene3D" id="1.20.1070.10">
    <property type="entry name" value="Rhodopsin 7-helix transmembrane proteins"/>
    <property type="match status" value="1"/>
</dbReference>
<dbReference type="InParanoid" id="A0A2I4CU67"/>
<dbReference type="InterPro" id="IPR017452">
    <property type="entry name" value="GPCR_Rhodpsn_7TM"/>
</dbReference>
<dbReference type="InterPro" id="IPR052921">
    <property type="entry name" value="GPCR1_Superfamily_Member"/>
</dbReference>
<name>A0A2I4CU67_AUSLI</name>
<dbReference type="GO" id="GO:0004984">
    <property type="term" value="F:olfactory receptor activity"/>
    <property type="evidence" value="ECO:0007669"/>
    <property type="project" value="TreeGrafter"/>
</dbReference>
<evidence type="ECO:0000256" key="4">
    <source>
        <dbReference type="ARBA" id="ARBA00023136"/>
    </source>
</evidence>
<dbReference type="PANTHER" id="PTHR26451:SF866">
    <property type="entry name" value="ODORANT RECEPTOR-RELATED"/>
    <property type="match status" value="1"/>
</dbReference>
<dbReference type="PANTHER" id="PTHR26451">
    <property type="entry name" value="G_PROTEIN_RECEP_F1_2 DOMAIN-CONTAINING PROTEIN"/>
    <property type="match status" value="1"/>
</dbReference>
<dbReference type="Proteomes" id="UP000192220">
    <property type="component" value="Unplaced"/>
</dbReference>
<reference evidence="8" key="1">
    <citation type="submission" date="2025-08" db="UniProtKB">
        <authorList>
            <consortium name="RefSeq"/>
        </authorList>
    </citation>
    <scope>IDENTIFICATION</scope>
    <source>
        <strain evidence="8">Quisiro</strain>
        <tissue evidence="8">Liver</tissue>
    </source>
</reference>
<evidence type="ECO:0000313" key="8">
    <source>
        <dbReference type="RefSeq" id="XP_013883538.1"/>
    </source>
</evidence>
<protein>
    <submittedName>
        <fullName evidence="8">Olfactory receptor 8A1-like</fullName>
    </submittedName>
</protein>
<dbReference type="GO" id="GO:0016020">
    <property type="term" value="C:membrane"/>
    <property type="evidence" value="ECO:0007669"/>
    <property type="project" value="UniProtKB-SubCell"/>
</dbReference>
<dbReference type="InterPro" id="IPR000276">
    <property type="entry name" value="GPCR_Rhodpsn"/>
</dbReference>
<dbReference type="FunFam" id="1.20.1070.10:FF:000096">
    <property type="entry name" value="Odorant receptor 131-2"/>
    <property type="match status" value="1"/>
</dbReference>
<evidence type="ECO:0000256" key="1">
    <source>
        <dbReference type="ARBA" id="ARBA00004370"/>
    </source>
</evidence>
<evidence type="ECO:0000313" key="7">
    <source>
        <dbReference type="Proteomes" id="UP000192220"/>
    </source>
</evidence>
<evidence type="ECO:0000259" key="6">
    <source>
        <dbReference type="PROSITE" id="PS50262"/>
    </source>
</evidence>
<feature type="transmembrane region" description="Helical" evidence="5">
    <location>
        <begin position="134"/>
        <end position="154"/>
    </location>
</feature>
<evidence type="ECO:0000256" key="2">
    <source>
        <dbReference type="ARBA" id="ARBA00022692"/>
    </source>
</evidence>
<feature type="domain" description="G-protein coupled receptors family 1 profile" evidence="6">
    <location>
        <begin position="1"/>
        <end position="189"/>
    </location>
</feature>
<dbReference type="OrthoDB" id="5967704at2759"/>
<keyword evidence="4 5" id="KW-0472">Membrane</keyword>
<dbReference type="GO" id="GO:0004930">
    <property type="term" value="F:G protein-coupled receptor activity"/>
    <property type="evidence" value="ECO:0007669"/>
    <property type="project" value="InterPro"/>
</dbReference>
<feature type="transmembrane region" description="Helical" evidence="5">
    <location>
        <begin position="160"/>
        <end position="180"/>
    </location>
</feature>
<dbReference type="CDD" id="cd00637">
    <property type="entry name" value="7tm_classA_rhodopsin-like"/>
    <property type="match status" value="1"/>
</dbReference>
<dbReference type="GO" id="GO:0005549">
    <property type="term" value="F:odorant binding"/>
    <property type="evidence" value="ECO:0007669"/>
    <property type="project" value="TreeGrafter"/>
</dbReference>
<keyword evidence="3 5" id="KW-1133">Transmembrane helix</keyword>
<dbReference type="KEGG" id="alim:106532092"/>
<dbReference type="SUPFAM" id="SSF81321">
    <property type="entry name" value="Family A G protein-coupled receptor-like"/>
    <property type="match status" value="1"/>
</dbReference>
<organism evidence="7 8">
    <name type="scientific">Austrofundulus limnaeus</name>
    <name type="common">Annual killifish</name>
    <dbReference type="NCBI Taxonomy" id="52670"/>
    <lineage>
        <taxon>Eukaryota</taxon>
        <taxon>Metazoa</taxon>
        <taxon>Chordata</taxon>
        <taxon>Craniata</taxon>
        <taxon>Vertebrata</taxon>
        <taxon>Euteleostomi</taxon>
        <taxon>Actinopterygii</taxon>
        <taxon>Neopterygii</taxon>
        <taxon>Teleostei</taxon>
        <taxon>Neoteleostei</taxon>
        <taxon>Acanthomorphata</taxon>
        <taxon>Ovalentaria</taxon>
        <taxon>Atherinomorphae</taxon>
        <taxon>Cyprinodontiformes</taxon>
        <taxon>Rivulidae</taxon>
        <taxon>Austrofundulus</taxon>
    </lineage>
</organism>
<proteinExistence type="predicted"/>
<dbReference type="PROSITE" id="PS50262">
    <property type="entry name" value="G_PROTEIN_RECEP_F1_2"/>
    <property type="match status" value="1"/>
</dbReference>
<feature type="transmembrane region" description="Helical" evidence="5">
    <location>
        <begin position="92"/>
        <end position="113"/>
    </location>
</feature>
<accession>A0A2I4CU67</accession>
<gene>
    <name evidence="8" type="primary">LOC106532092</name>
</gene>
<comment type="subcellular location">
    <subcellularLocation>
        <location evidence="1">Membrane</location>
    </subcellularLocation>
</comment>
<evidence type="ECO:0000256" key="3">
    <source>
        <dbReference type="ARBA" id="ARBA00022989"/>
    </source>
</evidence>
<evidence type="ECO:0000256" key="5">
    <source>
        <dbReference type="SAM" id="Phobius"/>
    </source>
</evidence>
<keyword evidence="7" id="KW-1185">Reference proteome</keyword>
<dbReference type="AlphaFoldDB" id="A0A2I4CU67"/>
<dbReference type="GeneID" id="106532092"/>